<feature type="domain" description="Glycoside hydrolase 131 catalytic N-terminal" evidence="2">
    <location>
        <begin position="221"/>
        <end position="503"/>
    </location>
</feature>
<keyword evidence="4" id="KW-1185">Reference proteome</keyword>
<protein>
    <recommendedName>
        <fullName evidence="2">Glycoside hydrolase 131 catalytic N-terminal domain-containing protein</fullName>
    </recommendedName>
</protein>
<dbReference type="Pfam" id="PF18271">
    <property type="entry name" value="GH131_N"/>
    <property type="match status" value="1"/>
</dbReference>
<reference evidence="3" key="2">
    <citation type="submission" date="2021-10" db="EMBL/GenBank/DDBJ databases">
        <title>Phylogenomics reveals ancestral predisposition of the termite-cultivated fungus Termitomyces towards a domesticated lifestyle.</title>
        <authorList>
            <person name="Auxier B."/>
            <person name="Grum-Grzhimaylo A."/>
            <person name="Cardenas M.E."/>
            <person name="Lodge J.D."/>
            <person name="Laessoe T."/>
            <person name="Pedersen O."/>
            <person name="Smith M.E."/>
            <person name="Kuyper T.W."/>
            <person name="Franco-Molano E.A."/>
            <person name="Baroni T.J."/>
            <person name="Aanen D.K."/>
        </authorList>
    </citation>
    <scope>NUCLEOTIDE SEQUENCE</scope>
    <source>
        <strain evidence="3">D49</strain>
    </source>
</reference>
<gene>
    <name evidence="3" type="ORF">H0H81_001630</name>
</gene>
<proteinExistence type="predicted"/>
<evidence type="ECO:0000256" key="1">
    <source>
        <dbReference type="SAM" id="MobiDB-lite"/>
    </source>
</evidence>
<name>A0A9P7KIM2_9AGAR</name>
<evidence type="ECO:0000313" key="3">
    <source>
        <dbReference type="EMBL" id="KAG5649890.1"/>
    </source>
</evidence>
<dbReference type="PANTHER" id="PTHR34612">
    <property type="entry name" value="GH131_N DOMAIN-CONTAINING PROTEIN"/>
    <property type="match status" value="1"/>
</dbReference>
<dbReference type="AlphaFoldDB" id="A0A9P7KIM2"/>
<dbReference type="Proteomes" id="UP000717328">
    <property type="component" value="Unassembled WGS sequence"/>
</dbReference>
<evidence type="ECO:0000313" key="4">
    <source>
        <dbReference type="Proteomes" id="UP000717328"/>
    </source>
</evidence>
<organism evidence="3 4">
    <name type="scientific">Sphagnurus paluster</name>
    <dbReference type="NCBI Taxonomy" id="117069"/>
    <lineage>
        <taxon>Eukaryota</taxon>
        <taxon>Fungi</taxon>
        <taxon>Dikarya</taxon>
        <taxon>Basidiomycota</taxon>
        <taxon>Agaricomycotina</taxon>
        <taxon>Agaricomycetes</taxon>
        <taxon>Agaricomycetidae</taxon>
        <taxon>Agaricales</taxon>
        <taxon>Tricholomatineae</taxon>
        <taxon>Lyophyllaceae</taxon>
        <taxon>Sphagnurus</taxon>
    </lineage>
</organism>
<accession>A0A9P7KIM2</accession>
<dbReference type="Gene3D" id="2.60.120.1160">
    <property type="match status" value="1"/>
</dbReference>
<dbReference type="InterPro" id="IPR041524">
    <property type="entry name" value="GH131_N"/>
</dbReference>
<evidence type="ECO:0000259" key="2">
    <source>
        <dbReference type="Pfam" id="PF18271"/>
    </source>
</evidence>
<dbReference type="PANTHER" id="PTHR34612:SF2">
    <property type="entry name" value="GLYCOSIDE HYDROLASE 131 CATALYTIC N-TERMINAL DOMAIN-CONTAINING PROTEIN"/>
    <property type="match status" value="1"/>
</dbReference>
<sequence length="516" mass="55998">MDKGTDGRFLNSTSDSPRCPDIATIDPACERSRQARLREEAEKVVAAEKATFIKSTYTDKGMVGRDCAAFITEKGEILGDYLPPPITGTPDDHWALDLCEGPRDVAIIYEAADIAFRNHYKEFLEDLKAMGKTEYGTLFVLSRAETKIQLRNDIKACAKRLFNRYVRNGQAYQEPSDKLVEPGKNVHDLQVPATMIVLSVSILLGLALYTTRIPCVLGKGIIYDGRAPLAFKSSSLDTSSGPYLTAVKGSQNASYVHIHYSTLLNPLTTPPTPLWNSPSHTPTEQALSIRIDNSSIFVPGGSAGTPQRGFRRTELIAQRAGNGTAALNEAMETGITVFHFSIMRDERAPLNYAHEYQVVFVEPGDGSHVFGVQLGTPFNTTTTTPAPSLKILNRALTVLFDVSFTPHTWHNLAVQVDWTRSTLAVFYSRNADRLAPAGTRMPLPNASAAGLKGEFHFGVLKLPLVDPRDAPAEQGDVVHHGVQEGTTEGLIYSGVFVERAAGGVSVGGGAVVPLIS</sequence>
<dbReference type="OrthoDB" id="5283326at2759"/>
<comment type="caution">
    <text evidence="3">The sequence shown here is derived from an EMBL/GenBank/DDBJ whole genome shotgun (WGS) entry which is preliminary data.</text>
</comment>
<reference evidence="3" key="1">
    <citation type="submission" date="2021-02" db="EMBL/GenBank/DDBJ databases">
        <authorList>
            <person name="Nieuwenhuis M."/>
            <person name="Van De Peppel L.J.J."/>
        </authorList>
    </citation>
    <scope>NUCLEOTIDE SEQUENCE</scope>
    <source>
        <strain evidence="3">D49</strain>
    </source>
</reference>
<dbReference type="EMBL" id="JABCKI010000651">
    <property type="protein sequence ID" value="KAG5649890.1"/>
    <property type="molecule type" value="Genomic_DNA"/>
</dbReference>
<feature type="region of interest" description="Disordered" evidence="1">
    <location>
        <begin position="1"/>
        <end position="24"/>
    </location>
</feature>